<dbReference type="InterPro" id="IPR027417">
    <property type="entry name" value="P-loop_NTPase"/>
</dbReference>
<dbReference type="Gene3D" id="1.10.10.60">
    <property type="entry name" value="Homeodomain-like"/>
    <property type="match status" value="1"/>
</dbReference>
<dbReference type="AlphaFoldDB" id="A0A511V583"/>
<dbReference type="SMART" id="SM00382">
    <property type="entry name" value="AAA"/>
    <property type="match status" value="1"/>
</dbReference>
<dbReference type="RefSeq" id="WP_146809364.1">
    <property type="nucleotide sequence ID" value="NZ_BJXX01000063.1"/>
</dbReference>
<dbReference type="Pfam" id="PF00989">
    <property type="entry name" value="PAS"/>
    <property type="match status" value="1"/>
</dbReference>
<dbReference type="InterPro" id="IPR009057">
    <property type="entry name" value="Homeodomain-like_sf"/>
</dbReference>
<feature type="domain" description="Sigma-54 factor interaction" evidence="5">
    <location>
        <begin position="147"/>
        <end position="375"/>
    </location>
</feature>
<keyword evidence="2" id="KW-0067">ATP-binding</keyword>
<dbReference type="Pfam" id="PF02954">
    <property type="entry name" value="HTH_8"/>
    <property type="match status" value="1"/>
</dbReference>
<feature type="domain" description="PAS" evidence="6">
    <location>
        <begin position="12"/>
        <end position="85"/>
    </location>
</feature>
<protein>
    <submittedName>
        <fullName evidence="7">Arginine utilization regulatory protein RocR</fullName>
    </submittedName>
</protein>
<dbReference type="EMBL" id="BJXX01000063">
    <property type="protein sequence ID" value="GEN34080.1"/>
    <property type="molecule type" value="Genomic_DNA"/>
</dbReference>
<evidence type="ECO:0000313" key="8">
    <source>
        <dbReference type="Proteomes" id="UP000321157"/>
    </source>
</evidence>
<dbReference type="InterPro" id="IPR058031">
    <property type="entry name" value="AAA_lid_NorR"/>
</dbReference>
<evidence type="ECO:0000313" key="7">
    <source>
        <dbReference type="EMBL" id="GEN34080.1"/>
    </source>
</evidence>
<dbReference type="PROSITE" id="PS00688">
    <property type="entry name" value="SIGMA54_INTERACT_3"/>
    <property type="match status" value="1"/>
</dbReference>
<dbReference type="FunFam" id="3.40.50.300:FF:000006">
    <property type="entry name" value="DNA-binding transcriptional regulator NtrC"/>
    <property type="match status" value="1"/>
</dbReference>
<evidence type="ECO:0000256" key="3">
    <source>
        <dbReference type="ARBA" id="ARBA00023015"/>
    </source>
</evidence>
<proteinExistence type="predicted"/>
<dbReference type="GO" id="GO:0006355">
    <property type="term" value="P:regulation of DNA-templated transcription"/>
    <property type="evidence" value="ECO:0007669"/>
    <property type="project" value="InterPro"/>
</dbReference>
<dbReference type="Gene3D" id="3.40.50.300">
    <property type="entry name" value="P-loop containing nucleotide triphosphate hydrolases"/>
    <property type="match status" value="1"/>
</dbReference>
<name>A0A511V583_9BACL</name>
<dbReference type="NCBIfam" id="TIGR00229">
    <property type="entry name" value="sensory_box"/>
    <property type="match status" value="1"/>
</dbReference>
<dbReference type="Gene3D" id="3.30.450.20">
    <property type="entry name" value="PAS domain"/>
    <property type="match status" value="1"/>
</dbReference>
<dbReference type="Pfam" id="PF25601">
    <property type="entry name" value="AAA_lid_14"/>
    <property type="match status" value="1"/>
</dbReference>
<dbReference type="Pfam" id="PF00158">
    <property type="entry name" value="Sigma54_activat"/>
    <property type="match status" value="1"/>
</dbReference>
<evidence type="ECO:0000256" key="2">
    <source>
        <dbReference type="ARBA" id="ARBA00022840"/>
    </source>
</evidence>
<dbReference type="Proteomes" id="UP000321157">
    <property type="component" value="Unassembled WGS sequence"/>
</dbReference>
<dbReference type="GO" id="GO:0005524">
    <property type="term" value="F:ATP binding"/>
    <property type="evidence" value="ECO:0007669"/>
    <property type="project" value="UniProtKB-KW"/>
</dbReference>
<dbReference type="PANTHER" id="PTHR32071:SF74">
    <property type="entry name" value="TRANSCRIPTIONAL ACTIVATOR ROCR"/>
    <property type="match status" value="1"/>
</dbReference>
<dbReference type="PRINTS" id="PR01590">
    <property type="entry name" value="HTHFIS"/>
</dbReference>
<keyword evidence="1" id="KW-0547">Nucleotide-binding</keyword>
<dbReference type="SUPFAM" id="SSF52540">
    <property type="entry name" value="P-loop containing nucleoside triphosphate hydrolases"/>
    <property type="match status" value="1"/>
</dbReference>
<sequence>MEAFEREKLERKLTIYEFILNQINEGIHAIDEDGISIIYNEKMSEIEAMKKETVLGKRLLDVFTFTKEQESTLLQALHQGEMTKNVKQTYFNAKGKQITTINNTFPIVKNGRTIAAFELANDITRMEHMLRENFMKDKDTRYVFESIIGESDAIREVIEAARRAARTSSSVLIVGETGTGKELFAQSLHNDSARSSGPFISQNCAALPEHLIEGLLFGTRRGAFTGAVERPGLFEQARGGTLLLDEINSMSPPLQAKLLRALQEKKIRRIGDTKDMEIDVRIIATMNEDPIDAIAGNRLRKDLYYRLGVVTLFIPPLRERREDIELLAYHFIRKYNRLFDMNIERIQPEVLHSFLEYSWPGNIRELEHAIEGTMNFITDETEIGMQHLPHHIRRKLLHLSRDEATAAHANTEEMSSLLSAALQTSASQDNFTHVPQDLKSQLAAFEKKYIRHVIAKNGNNVSRAARELGISRQSLQYRLRKYGMRFTLSD</sequence>
<dbReference type="InterPro" id="IPR025944">
    <property type="entry name" value="Sigma_54_int_dom_CS"/>
</dbReference>
<evidence type="ECO:0000256" key="1">
    <source>
        <dbReference type="ARBA" id="ARBA00022741"/>
    </source>
</evidence>
<evidence type="ECO:0000259" key="6">
    <source>
        <dbReference type="PROSITE" id="PS50112"/>
    </source>
</evidence>
<dbReference type="PROSITE" id="PS50045">
    <property type="entry name" value="SIGMA54_INTERACT_4"/>
    <property type="match status" value="1"/>
</dbReference>
<dbReference type="InterPro" id="IPR035965">
    <property type="entry name" value="PAS-like_dom_sf"/>
</dbReference>
<dbReference type="PROSITE" id="PS00675">
    <property type="entry name" value="SIGMA54_INTERACT_1"/>
    <property type="match status" value="1"/>
</dbReference>
<dbReference type="CDD" id="cd00009">
    <property type="entry name" value="AAA"/>
    <property type="match status" value="1"/>
</dbReference>
<keyword evidence="8" id="KW-1185">Reference proteome</keyword>
<gene>
    <name evidence="7" type="primary">rocR_1</name>
    <name evidence="7" type="ORF">ADA01nite_15400</name>
</gene>
<dbReference type="SUPFAM" id="SSF46689">
    <property type="entry name" value="Homeodomain-like"/>
    <property type="match status" value="1"/>
</dbReference>
<dbReference type="OrthoDB" id="9771372at2"/>
<organism evidence="7 8">
    <name type="scientific">Aneurinibacillus danicus</name>
    <dbReference type="NCBI Taxonomy" id="267746"/>
    <lineage>
        <taxon>Bacteria</taxon>
        <taxon>Bacillati</taxon>
        <taxon>Bacillota</taxon>
        <taxon>Bacilli</taxon>
        <taxon>Bacillales</taxon>
        <taxon>Paenibacillaceae</taxon>
        <taxon>Aneurinibacillus group</taxon>
        <taxon>Aneurinibacillus</taxon>
    </lineage>
</organism>
<dbReference type="InterPro" id="IPR002197">
    <property type="entry name" value="HTH_Fis"/>
</dbReference>
<dbReference type="InterPro" id="IPR013767">
    <property type="entry name" value="PAS_fold"/>
</dbReference>
<dbReference type="Gene3D" id="1.10.8.60">
    <property type="match status" value="1"/>
</dbReference>
<accession>A0A511V583</accession>
<evidence type="ECO:0000259" key="5">
    <source>
        <dbReference type="PROSITE" id="PS50045"/>
    </source>
</evidence>
<evidence type="ECO:0000256" key="4">
    <source>
        <dbReference type="ARBA" id="ARBA00023163"/>
    </source>
</evidence>
<dbReference type="SUPFAM" id="SSF55785">
    <property type="entry name" value="PYP-like sensor domain (PAS domain)"/>
    <property type="match status" value="1"/>
</dbReference>
<keyword evidence="3" id="KW-0805">Transcription regulation</keyword>
<dbReference type="GO" id="GO:0043565">
    <property type="term" value="F:sequence-specific DNA binding"/>
    <property type="evidence" value="ECO:0007669"/>
    <property type="project" value="InterPro"/>
</dbReference>
<dbReference type="InterPro" id="IPR002078">
    <property type="entry name" value="Sigma_54_int"/>
</dbReference>
<keyword evidence="4" id="KW-0804">Transcription</keyword>
<dbReference type="InterPro" id="IPR000014">
    <property type="entry name" value="PAS"/>
</dbReference>
<comment type="caution">
    <text evidence="7">The sequence shown here is derived from an EMBL/GenBank/DDBJ whole genome shotgun (WGS) entry which is preliminary data.</text>
</comment>
<reference evidence="7 8" key="1">
    <citation type="submission" date="2019-07" db="EMBL/GenBank/DDBJ databases">
        <title>Whole genome shotgun sequence of Aneurinibacillus danicus NBRC 102444.</title>
        <authorList>
            <person name="Hosoyama A."/>
            <person name="Uohara A."/>
            <person name="Ohji S."/>
            <person name="Ichikawa N."/>
        </authorList>
    </citation>
    <scope>NUCLEOTIDE SEQUENCE [LARGE SCALE GENOMIC DNA]</scope>
    <source>
        <strain evidence="7 8">NBRC 102444</strain>
    </source>
</reference>
<dbReference type="PROSITE" id="PS50112">
    <property type="entry name" value="PAS"/>
    <property type="match status" value="1"/>
</dbReference>
<dbReference type="PANTHER" id="PTHR32071">
    <property type="entry name" value="TRANSCRIPTIONAL REGULATORY PROTEIN"/>
    <property type="match status" value="1"/>
</dbReference>
<dbReference type="InterPro" id="IPR003593">
    <property type="entry name" value="AAA+_ATPase"/>
</dbReference>
<dbReference type="InterPro" id="IPR025662">
    <property type="entry name" value="Sigma_54_int_dom_ATP-bd_1"/>
</dbReference>